<evidence type="ECO:0000313" key="5">
    <source>
        <dbReference type="EMBL" id="QDO90570.1"/>
    </source>
</evidence>
<dbReference type="InterPro" id="IPR005119">
    <property type="entry name" value="LysR_subst-bd"/>
</dbReference>
<evidence type="ECO:0000256" key="2">
    <source>
        <dbReference type="ARBA" id="ARBA00023015"/>
    </source>
</evidence>
<dbReference type="PANTHER" id="PTHR30419">
    <property type="entry name" value="HTH-TYPE TRANSCRIPTIONAL REGULATOR YBHD"/>
    <property type="match status" value="1"/>
</dbReference>
<name>A0A328KDR7_9LACT</name>
<dbReference type="Gene3D" id="1.10.10.10">
    <property type="entry name" value="Winged helix-like DNA-binding domain superfamily/Winged helix DNA-binding domain"/>
    <property type="match status" value="1"/>
</dbReference>
<dbReference type="Gene3D" id="3.40.190.10">
    <property type="entry name" value="Periplasmic binding protein-like II"/>
    <property type="match status" value="2"/>
</dbReference>
<protein>
    <submittedName>
        <fullName evidence="5">LysR family transcriptional regulator</fullName>
    </submittedName>
</protein>
<evidence type="ECO:0000256" key="1">
    <source>
        <dbReference type="ARBA" id="ARBA00009437"/>
    </source>
</evidence>
<dbReference type="InterPro" id="IPR036390">
    <property type="entry name" value="WH_DNA-bd_sf"/>
</dbReference>
<dbReference type="Pfam" id="PF03466">
    <property type="entry name" value="LysR_substrate"/>
    <property type="match status" value="1"/>
</dbReference>
<dbReference type="SUPFAM" id="SSF46785">
    <property type="entry name" value="Winged helix' DNA-binding domain"/>
    <property type="match status" value="1"/>
</dbReference>
<proteinExistence type="inferred from homology"/>
<gene>
    <name evidence="5" type="ORF">FNV33_00310</name>
</gene>
<accession>A0A328KDR7</accession>
<dbReference type="EMBL" id="CP041626">
    <property type="protein sequence ID" value="QDO90570.1"/>
    <property type="molecule type" value="Genomic_DNA"/>
</dbReference>
<reference evidence="5 6" key="1">
    <citation type="submission" date="2019-07" db="EMBL/GenBank/DDBJ databases">
        <title>Genome assembly of a nasal isolate of Dolosigranulum pigrum from a chronic sinusitis patient.</title>
        <authorList>
            <person name="Baig S."/>
            <person name="Overballe-Petersen S."/>
            <person name="Kaspar U."/>
            <person name="Rendboe A."/>
            <person name="de Man T."/>
            <person name="Liu C."/>
            <person name="Price L.B."/>
            <person name="Stegger M."/>
            <person name="Becker K."/>
            <person name="Skytt Andersen P."/>
        </authorList>
    </citation>
    <scope>NUCLEOTIDE SEQUENCE [LARGE SCALE GENOMIC DNA]</scope>
    <source>
        <strain evidence="5 6">83VPs-KB5</strain>
    </source>
</reference>
<dbReference type="InterPro" id="IPR050950">
    <property type="entry name" value="HTH-type_LysR_regulators"/>
</dbReference>
<dbReference type="GO" id="GO:0003677">
    <property type="term" value="F:DNA binding"/>
    <property type="evidence" value="ECO:0007669"/>
    <property type="project" value="UniProtKB-KW"/>
</dbReference>
<dbReference type="InterPro" id="IPR000847">
    <property type="entry name" value="LysR_HTH_N"/>
</dbReference>
<evidence type="ECO:0000256" key="3">
    <source>
        <dbReference type="ARBA" id="ARBA00023125"/>
    </source>
</evidence>
<sequence length="317" mass="36404">MKVIINLIYNMNIEIKHIIIGVLFMKIQDLIYYRYLADCSSFTKTAEKFYVSQPSISIALKRLEEEFGTQLITRDRSSRSFDLTATGKILYNRAGEIINLLETTRSDIDSLNSKTIELGFDPLIGSFYLPKLVPNLSDFMSQLNLVEESHLDKMIDLLRHHTISIAIVGSDTSQFLDKSIHHYLIDEKQFKLCVAKDHPLAQQEQVSVEMMLEYSFVAFDHNYVQNNVFKQWAKNISLDISKVTFTKDIQTIRTFISSGATIGLMTDIVFQDDPNIVMIPIEKAPTLYISLLMNKQDNLSESQSEFNTVLYNQVTQQ</sequence>
<dbReference type="Proteomes" id="UP000315953">
    <property type="component" value="Chromosome"/>
</dbReference>
<dbReference type="KEGG" id="dpm:FNV33_00310"/>
<dbReference type="InterPro" id="IPR036388">
    <property type="entry name" value="WH-like_DNA-bd_sf"/>
</dbReference>
<comment type="similarity">
    <text evidence="1">Belongs to the LysR transcriptional regulatory family.</text>
</comment>
<keyword evidence="2" id="KW-0805">Transcription regulation</keyword>
<keyword evidence="3" id="KW-0238">DNA-binding</keyword>
<dbReference type="GO" id="GO:0005829">
    <property type="term" value="C:cytosol"/>
    <property type="evidence" value="ECO:0007669"/>
    <property type="project" value="TreeGrafter"/>
</dbReference>
<dbReference type="GO" id="GO:0003700">
    <property type="term" value="F:DNA-binding transcription factor activity"/>
    <property type="evidence" value="ECO:0007669"/>
    <property type="project" value="InterPro"/>
</dbReference>
<evidence type="ECO:0000313" key="6">
    <source>
        <dbReference type="Proteomes" id="UP000315953"/>
    </source>
</evidence>
<dbReference type="PROSITE" id="PS50931">
    <property type="entry name" value="HTH_LYSR"/>
    <property type="match status" value="1"/>
</dbReference>
<keyword evidence="4" id="KW-0804">Transcription</keyword>
<dbReference type="PRINTS" id="PR00039">
    <property type="entry name" value="HTHLYSR"/>
</dbReference>
<organism evidence="5 6">
    <name type="scientific">Dolosigranulum pigrum</name>
    <dbReference type="NCBI Taxonomy" id="29394"/>
    <lineage>
        <taxon>Bacteria</taxon>
        <taxon>Bacillati</taxon>
        <taxon>Bacillota</taxon>
        <taxon>Bacilli</taxon>
        <taxon>Lactobacillales</taxon>
        <taxon>Carnobacteriaceae</taxon>
        <taxon>Dolosigranulum</taxon>
    </lineage>
</organism>
<evidence type="ECO:0000256" key="4">
    <source>
        <dbReference type="ARBA" id="ARBA00023163"/>
    </source>
</evidence>
<dbReference type="Pfam" id="PF00126">
    <property type="entry name" value="HTH_1"/>
    <property type="match status" value="1"/>
</dbReference>
<dbReference type="AlphaFoldDB" id="A0A328KDR7"/>
<dbReference type="SUPFAM" id="SSF53850">
    <property type="entry name" value="Periplasmic binding protein-like II"/>
    <property type="match status" value="1"/>
</dbReference>